<keyword evidence="1" id="KW-0812">Transmembrane</keyword>
<evidence type="ECO:0000313" key="3">
    <source>
        <dbReference type="Proteomes" id="UP000190140"/>
    </source>
</evidence>
<dbReference type="InterPro" id="IPR014211">
    <property type="entry name" value="Spore_III_AD"/>
</dbReference>
<feature type="transmembrane region" description="Helical" evidence="1">
    <location>
        <begin position="27"/>
        <end position="45"/>
    </location>
</feature>
<feature type="transmembrane region" description="Helical" evidence="1">
    <location>
        <begin position="65"/>
        <end position="85"/>
    </location>
</feature>
<dbReference type="Pfam" id="PF06686">
    <property type="entry name" value="SpoIIIAC"/>
    <property type="match status" value="2"/>
</dbReference>
<dbReference type="AlphaFoldDB" id="A0A1V4IAI2"/>
<evidence type="ECO:0000313" key="2">
    <source>
        <dbReference type="EMBL" id="OPJ56939.1"/>
    </source>
</evidence>
<dbReference type="STRING" id="29349.CLOTH_02210"/>
<dbReference type="NCBIfam" id="TIGR02849">
    <property type="entry name" value="spore_III_AD"/>
    <property type="match status" value="1"/>
</dbReference>
<keyword evidence="1" id="KW-0472">Membrane</keyword>
<evidence type="ECO:0000256" key="1">
    <source>
        <dbReference type="SAM" id="Phobius"/>
    </source>
</evidence>
<protein>
    <submittedName>
        <fullName evidence="2">Stage III sporulation protein AC/AD protein family protein</fullName>
    </submittedName>
</protein>
<organism evidence="2 3">
    <name type="scientific">Alkalithermobacter paradoxus</name>
    <dbReference type="NCBI Taxonomy" id="29349"/>
    <lineage>
        <taxon>Bacteria</taxon>
        <taxon>Bacillati</taxon>
        <taxon>Bacillota</taxon>
        <taxon>Clostridia</taxon>
        <taxon>Peptostreptococcales</taxon>
        <taxon>Tepidibacteraceae</taxon>
        <taxon>Alkalithermobacter</taxon>
    </lineage>
</organism>
<name>A0A1V4IAI2_9FIRM</name>
<dbReference type="RefSeq" id="WP_079410355.1">
    <property type="nucleotide sequence ID" value="NZ_MZGW01000001.1"/>
</dbReference>
<proteinExistence type="predicted"/>
<accession>A0A1V4IAI2</accession>
<gene>
    <name evidence="2" type="ORF">CLOTH_02210</name>
</gene>
<dbReference type="EMBL" id="MZGW01000001">
    <property type="protein sequence ID" value="OPJ56939.1"/>
    <property type="molecule type" value="Genomic_DNA"/>
</dbReference>
<keyword evidence="1" id="KW-1133">Transmembrane helix</keyword>
<dbReference type="InterPro" id="IPR025664">
    <property type="entry name" value="Spore_III_AC/AD"/>
</dbReference>
<keyword evidence="3" id="KW-1185">Reference proteome</keyword>
<reference evidence="2 3" key="1">
    <citation type="submission" date="2017-03" db="EMBL/GenBank/DDBJ databases">
        <title>Genome sequence of Clostridium thermoalcaliphilum DSM 7309.</title>
        <authorList>
            <person name="Poehlein A."/>
            <person name="Daniel R."/>
        </authorList>
    </citation>
    <scope>NUCLEOTIDE SEQUENCE [LARGE SCALE GENOMIC DNA]</scope>
    <source>
        <strain evidence="2 3">DSM 7309</strain>
    </source>
</reference>
<dbReference type="OrthoDB" id="1682150at2"/>
<comment type="caution">
    <text evidence="2">The sequence shown here is derived from an EMBL/GenBank/DDBJ whole genome shotgun (WGS) entry which is preliminary data.</text>
</comment>
<feature type="transmembrane region" description="Helical" evidence="1">
    <location>
        <begin position="106"/>
        <end position="127"/>
    </location>
</feature>
<dbReference type="Proteomes" id="UP000190140">
    <property type="component" value="Unassembled WGS sequence"/>
</dbReference>
<sequence length="128" mass="14001">MDLTRLIGTAILGITLSMLFKKDRPEVSMFIGLITGVGIFLGALHKLSFIIDSIRSLTSKVHINYIYLSTILKVVGISYLIEFAIQICKDAGEGAIASKLEFAGKVIILTMSFPIMLSILETIINIIP</sequence>